<dbReference type="AlphaFoldDB" id="A0A1Z4N4K7"/>
<dbReference type="KEGG" id="ttq:NIES37_46000"/>
<gene>
    <name evidence="1" type="ORF">NIES37_46000</name>
</gene>
<reference evidence="1 2" key="1">
    <citation type="submission" date="2017-06" db="EMBL/GenBank/DDBJ databases">
        <title>Genome sequencing of cyanobaciteial culture collection at National Institute for Environmental Studies (NIES).</title>
        <authorList>
            <person name="Hirose Y."/>
            <person name="Shimura Y."/>
            <person name="Fujisawa T."/>
            <person name="Nakamura Y."/>
            <person name="Kawachi M."/>
        </authorList>
    </citation>
    <scope>NUCLEOTIDE SEQUENCE [LARGE SCALE GENOMIC DNA]</scope>
    <source>
        <strain evidence="1 2">NIES-37</strain>
    </source>
</reference>
<organism evidence="1 2">
    <name type="scientific">Tolypothrix tenuis PCC 7101</name>
    <dbReference type="NCBI Taxonomy" id="231146"/>
    <lineage>
        <taxon>Bacteria</taxon>
        <taxon>Bacillati</taxon>
        <taxon>Cyanobacteriota</taxon>
        <taxon>Cyanophyceae</taxon>
        <taxon>Nostocales</taxon>
        <taxon>Tolypothrichaceae</taxon>
        <taxon>Tolypothrix</taxon>
    </lineage>
</organism>
<dbReference type="EMBL" id="AP018248">
    <property type="protein sequence ID" value="BAZ00605.1"/>
    <property type="molecule type" value="Genomic_DNA"/>
</dbReference>
<evidence type="ECO:0000313" key="1">
    <source>
        <dbReference type="EMBL" id="BAZ00605.1"/>
    </source>
</evidence>
<accession>A0A1Z4N4K7</accession>
<dbReference type="Proteomes" id="UP000218785">
    <property type="component" value="Chromosome"/>
</dbReference>
<keyword evidence="2" id="KW-1185">Reference proteome</keyword>
<name>A0A1Z4N4K7_9CYAN</name>
<protein>
    <submittedName>
        <fullName evidence="1">Uncharacterized protein</fullName>
    </submittedName>
</protein>
<evidence type="ECO:0000313" key="2">
    <source>
        <dbReference type="Proteomes" id="UP000218785"/>
    </source>
</evidence>
<proteinExistence type="predicted"/>
<sequence length="47" mass="5567">MATLWEASPILNFRNDECDSQSNFLKHAHPVYRVVHFPLSLIHNYVR</sequence>